<name>A0AC61DDX5_9FIRM</name>
<protein>
    <submittedName>
        <fullName evidence="1">Elongation factor G</fullName>
    </submittedName>
</protein>
<keyword evidence="1" id="KW-0251">Elongation factor</keyword>
<accession>A0AC61DDX5</accession>
<proteinExistence type="predicted"/>
<evidence type="ECO:0000313" key="1">
    <source>
        <dbReference type="EMBL" id="PHV70931.1"/>
    </source>
</evidence>
<dbReference type="Proteomes" id="UP000224460">
    <property type="component" value="Unassembled WGS sequence"/>
</dbReference>
<comment type="caution">
    <text evidence="1">The sequence shown here is derived from an EMBL/GenBank/DDBJ whole genome shotgun (WGS) entry which is preliminary data.</text>
</comment>
<dbReference type="EMBL" id="PEDL01000006">
    <property type="protein sequence ID" value="PHV70931.1"/>
    <property type="molecule type" value="Genomic_DNA"/>
</dbReference>
<evidence type="ECO:0000313" key="2">
    <source>
        <dbReference type="Proteomes" id="UP000224460"/>
    </source>
</evidence>
<organism evidence="1 2">
    <name type="scientific">Sporanaerobium hydrogeniformans</name>
    <dbReference type="NCBI Taxonomy" id="3072179"/>
    <lineage>
        <taxon>Bacteria</taxon>
        <taxon>Bacillati</taxon>
        <taxon>Bacillota</taxon>
        <taxon>Clostridia</taxon>
        <taxon>Lachnospirales</taxon>
        <taxon>Lachnospiraceae</taxon>
        <taxon>Sporanaerobium</taxon>
    </lineage>
</organism>
<keyword evidence="2" id="KW-1185">Reference proteome</keyword>
<gene>
    <name evidence="1" type="primary">fusA</name>
    <name evidence="1" type="ORF">CS063_07885</name>
</gene>
<keyword evidence="1" id="KW-0648">Protein biosynthesis</keyword>
<reference evidence="1" key="1">
    <citation type="submission" date="2017-10" db="EMBL/GenBank/DDBJ databases">
        <title>Genome sequence of cellulolytic Lachnospiraceae bacterium XHS1971 isolated from hotspring sediment.</title>
        <authorList>
            <person name="Vasudevan G."/>
            <person name="Joshi A.J."/>
            <person name="Hivarkar S."/>
            <person name="Lanjekar V.B."/>
            <person name="Dhakephalkar P.K."/>
            <person name="Dagar S."/>
        </authorList>
    </citation>
    <scope>NUCLEOTIDE SEQUENCE</scope>
    <source>
        <strain evidence="1">XHS1971</strain>
    </source>
</reference>
<sequence length="690" mass="76807">MKGYETKCIRNIALLGHGGAGKTTLAEAMLYTAGMTSRLGRVEAGNTVSDFDPEEVKRKISIRTSLVPIEWKEHKINILDTPGYYDLVGGIKEALSVADSALIVMKGSAGLEVGTEKAWEYATEANIPKMIFVTEMDAENVDMEAILTECKAKFGSSIAPVQVPWYEEGKFVGYVHVLKMMGRRFDGTKVVTCPIPDCLKEKIAPVRTMILEAVAESDEILMEKYFAEEEMTPEEIQEAYRKGVMEKQIVPVLCGSSLYSTGISVLMDTILDLFPSPDEGNKALGVLGMNEEPIEVVCNSTKQPSLFIFKTIVDPFIGKFSLFKVRSGIVRTDDILINSRTNEAEKLSHLYVLSGKEQKEVEKLYAGDIGAVAKLKTAQTSDTLADKAFPISYEKIVYPKPFVKMAIFPSGKGDEEKMSTSLAKLMAEDKTFYIEYDKETRETVIYGIGKQQLEIIVSMLKTKFKVDVYLENPTTRYRETIKSKVNVRGKHKKQSGGHGQYGDVQMEFEPSGDLEMPYIFEEKIFGGSVPKQYFPAVEKGLEECVMRGVLAGYPVVGVKAILVDGSYHPVDSSEMAFKMATTIAFKEGLTKAQPTLLEPIAHVEITVPDEYTGDIMGDMKKRRGRMVGMELKGKKQVIIAEVPMAELYTYATDVRSMTQGKGDVDYYFERYEEAPIDVQQKVIAARKDMA</sequence>